<dbReference type="PANTHER" id="PTHR45527">
    <property type="entry name" value="NONRIBOSOMAL PEPTIDE SYNTHETASE"/>
    <property type="match status" value="1"/>
</dbReference>
<dbReference type="InterPro" id="IPR020806">
    <property type="entry name" value="PKS_PP-bd"/>
</dbReference>
<evidence type="ECO:0000313" key="5">
    <source>
        <dbReference type="Proteomes" id="UP001227101"/>
    </source>
</evidence>
<dbReference type="Gene3D" id="3.30.300.30">
    <property type="match status" value="1"/>
</dbReference>
<dbReference type="Proteomes" id="UP001227101">
    <property type="component" value="Chromosome"/>
</dbReference>
<dbReference type="Pfam" id="PF00550">
    <property type="entry name" value="PP-binding"/>
    <property type="match status" value="1"/>
</dbReference>
<protein>
    <submittedName>
        <fullName evidence="4">Non-ribosomal peptide synthetase</fullName>
    </submittedName>
</protein>
<dbReference type="InterPro" id="IPR020459">
    <property type="entry name" value="AMP-binding"/>
</dbReference>
<dbReference type="SUPFAM" id="SSF47336">
    <property type="entry name" value="ACP-like"/>
    <property type="match status" value="1"/>
</dbReference>
<dbReference type="Gene3D" id="3.40.50.12780">
    <property type="entry name" value="N-terminal domain of ligase-like"/>
    <property type="match status" value="1"/>
</dbReference>
<dbReference type="InterPro" id="IPR042099">
    <property type="entry name" value="ANL_N_sf"/>
</dbReference>
<dbReference type="SMART" id="SM00823">
    <property type="entry name" value="PKS_PP"/>
    <property type="match status" value="1"/>
</dbReference>
<evidence type="ECO:0000313" key="4">
    <source>
        <dbReference type="EMBL" id="WIV54923.1"/>
    </source>
</evidence>
<sequence>MQNVSMGAALYRLPTGLGDETIVARASALGTTAWFQRVPSADADRWRERELRRGSPGPARLVVLSFDNGDRELVVTAPVPDALALAVIDGEIADVPVPEPRGPLAEAAAVRDPLTHLAGPSRPSTVDLGRADPADVLAALGLVFSRYARTTTVAFGVPGGAVLVTVEEDQPVGVFRKQTATAPAGTTRDRPTVGIVVEEQLVPERLRSAPATPYALTVHIHGERATGHFAADAVAPWAADQLGRHLAAVLDELRNGDQDRPLSDIALEAPPVAAPEATGDPRTITDVFAEQVALRLGAAAVSGEDGRLGYTELAERAERYAAGLRERGVRPGDRVGIVHERGAELVAILLGVLRAGAVYVPLDPAYPDQRLAYIADDAGLTLVVTDGTAAQRLPGRPCVTAAELPADGPVPAALAAPDDPAYVIYTSGSTGRPKGVVVPHRNVVDLITGTADGFGLGEDDVWTWFHSVAFDFSVWEIWGCLLTGGRLVVVPEWTRREPDEFAALLRDERVTVLNQTPSSFAQVTETQLRRFDDLALRLVIFGGEPLDAFALLPWFDRYPETRCRLVNMFGITETTVHVTAQTVTRADALAGSRSVGRAIPGWQISVVDPRLRPLPPGVPGEIAVGGAGLAHGYLGRAELTAQRFVTDPATGQRRYLSGDLGRLLPDGRLEHLGRLDSQVKLRGYRIELDEIRRVLLAEPEVVAAAVVLAAPGTAEARLDAYVVLADGTPASATAGLRTRAAALLPAYMVPTTFTAVPALPLTVNGKLDEAALPEPVLGGTPVVTDTDRDADVVLAAWRAVLGDGVGPDDHFFDSGGNSLLAAKTLAALREAGLTVGIRDLYGHPTPRRLADHLAEQSREKEAQP</sequence>
<keyword evidence="2" id="KW-0597">Phosphoprotein</keyword>
<dbReference type="PROSITE" id="PS00455">
    <property type="entry name" value="AMP_BINDING"/>
    <property type="match status" value="1"/>
</dbReference>
<keyword evidence="5" id="KW-1185">Reference proteome</keyword>
<proteinExistence type="predicted"/>
<dbReference type="InterPro" id="IPR010071">
    <property type="entry name" value="AA_adenyl_dom"/>
</dbReference>
<organism evidence="4 5">
    <name type="scientific">Amycolatopsis nalaikhensis</name>
    <dbReference type="NCBI Taxonomy" id="715472"/>
    <lineage>
        <taxon>Bacteria</taxon>
        <taxon>Bacillati</taxon>
        <taxon>Actinomycetota</taxon>
        <taxon>Actinomycetes</taxon>
        <taxon>Pseudonocardiales</taxon>
        <taxon>Pseudonocardiaceae</taxon>
        <taxon>Amycolatopsis</taxon>
    </lineage>
</organism>
<accession>A0ABY8XH30</accession>
<dbReference type="EMBL" id="CP127173">
    <property type="protein sequence ID" value="WIV54923.1"/>
    <property type="molecule type" value="Genomic_DNA"/>
</dbReference>
<feature type="domain" description="Carrier" evidence="3">
    <location>
        <begin position="784"/>
        <end position="857"/>
    </location>
</feature>
<dbReference type="InterPro" id="IPR009081">
    <property type="entry name" value="PP-bd_ACP"/>
</dbReference>
<evidence type="ECO:0000256" key="1">
    <source>
        <dbReference type="ARBA" id="ARBA00022450"/>
    </source>
</evidence>
<dbReference type="PRINTS" id="PR00154">
    <property type="entry name" value="AMPBINDING"/>
</dbReference>
<dbReference type="NCBIfam" id="TIGR01733">
    <property type="entry name" value="AA-adenyl-dom"/>
    <property type="match status" value="1"/>
</dbReference>
<reference evidence="4 5" key="1">
    <citation type="submission" date="2023-06" db="EMBL/GenBank/DDBJ databases">
        <authorList>
            <person name="Oyuntsetseg B."/>
            <person name="Kim S.B."/>
        </authorList>
    </citation>
    <scope>NUCLEOTIDE SEQUENCE [LARGE SCALE GENOMIC DNA]</scope>
    <source>
        <strain evidence="4 5">2-2</strain>
    </source>
</reference>
<evidence type="ECO:0000256" key="2">
    <source>
        <dbReference type="ARBA" id="ARBA00022553"/>
    </source>
</evidence>
<dbReference type="InterPro" id="IPR000873">
    <property type="entry name" value="AMP-dep_synth/lig_dom"/>
</dbReference>
<dbReference type="RefSeq" id="WP_285451696.1">
    <property type="nucleotide sequence ID" value="NZ_CP127173.1"/>
</dbReference>
<dbReference type="InterPro" id="IPR020845">
    <property type="entry name" value="AMP-binding_CS"/>
</dbReference>
<dbReference type="Pfam" id="PF00501">
    <property type="entry name" value="AMP-binding"/>
    <property type="match status" value="1"/>
</dbReference>
<dbReference type="Gene3D" id="1.10.1200.10">
    <property type="entry name" value="ACP-like"/>
    <property type="match status" value="1"/>
</dbReference>
<dbReference type="SUPFAM" id="SSF56801">
    <property type="entry name" value="Acetyl-CoA synthetase-like"/>
    <property type="match status" value="1"/>
</dbReference>
<dbReference type="PROSITE" id="PS00012">
    <property type="entry name" value="PHOSPHOPANTETHEINE"/>
    <property type="match status" value="1"/>
</dbReference>
<gene>
    <name evidence="4" type="ORF">QP939_39790</name>
</gene>
<dbReference type="InterPro" id="IPR045851">
    <property type="entry name" value="AMP-bd_C_sf"/>
</dbReference>
<dbReference type="InterPro" id="IPR006162">
    <property type="entry name" value="Ppantetheine_attach_site"/>
</dbReference>
<evidence type="ECO:0000259" key="3">
    <source>
        <dbReference type="PROSITE" id="PS50075"/>
    </source>
</evidence>
<dbReference type="PROSITE" id="PS50075">
    <property type="entry name" value="CARRIER"/>
    <property type="match status" value="1"/>
</dbReference>
<dbReference type="PANTHER" id="PTHR45527:SF1">
    <property type="entry name" value="FATTY ACID SYNTHASE"/>
    <property type="match status" value="1"/>
</dbReference>
<name>A0ABY8XH30_9PSEU</name>
<dbReference type="InterPro" id="IPR025110">
    <property type="entry name" value="AMP-bd_C"/>
</dbReference>
<keyword evidence="1" id="KW-0596">Phosphopantetheine</keyword>
<dbReference type="InterPro" id="IPR036736">
    <property type="entry name" value="ACP-like_sf"/>
</dbReference>
<dbReference type="Pfam" id="PF13193">
    <property type="entry name" value="AMP-binding_C"/>
    <property type="match status" value="1"/>
</dbReference>